<organism evidence="1">
    <name type="scientific">viral metagenome</name>
    <dbReference type="NCBI Taxonomy" id="1070528"/>
    <lineage>
        <taxon>unclassified sequences</taxon>
        <taxon>metagenomes</taxon>
        <taxon>organismal metagenomes</taxon>
    </lineage>
</organism>
<protein>
    <submittedName>
        <fullName evidence="1">Uncharacterized protein</fullName>
    </submittedName>
</protein>
<reference evidence="1" key="1">
    <citation type="journal article" date="2020" name="Nature">
        <title>Giant virus diversity and host interactions through global metagenomics.</title>
        <authorList>
            <person name="Schulz F."/>
            <person name="Roux S."/>
            <person name="Paez-Espino D."/>
            <person name="Jungbluth S."/>
            <person name="Walsh D.A."/>
            <person name="Denef V.J."/>
            <person name="McMahon K.D."/>
            <person name="Konstantinidis K.T."/>
            <person name="Eloe-Fadrosh E.A."/>
            <person name="Kyrpides N.C."/>
            <person name="Woyke T."/>
        </authorList>
    </citation>
    <scope>NUCLEOTIDE SEQUENCE</scope>
    <source>
        <strain evidence="1">GVMAG-M-3300021343-4</strain>
    </source>
</reference>
<dbReference type="EMBL" id="MN739440">
    <property type="protein sequence ID" value="QHT04848.1"/>
    <property type="molecule type" value="Genomic_DNA"/>
</dbReference>
<proteinExistence type="predicted"/>
<name>A0A6C0CJS0_9ZZZZ</name>
<accession>A0A6C0CJS0</accession>
<evidence type="ECO:0000313" key="1">
    <source>
        <dbReference type="EMBL" id="QHT04848.1"/>
    </source>
</evidence>
<dbReference type="AlphaFoldDB" id="A0A6C0CJS0"/>
<sequence>MVRIKECDYWIDKNNFDTIQTVVKDIKGVNSHFSNNGKSLKCNICLFDIHKPRLTSTLSSVVESNVLKDYAKYLGADTISLNTKLYHSNALLWFTLLRSKNTI</sequence>